<proteinExistence type="predicted"/>
<feature type="non-terminal residue" evidence="2">
    <location>
        <position position="1"/>
    </location>
</feature>
<evidence type="ECO:0000259" key="1">
    <source>
        <dbReference type="Pfam" id="PF04127"/>
    </source>
</evidence>
<comment type="caution">
    <text evidence="2">The sequence shown here is derived from an EMBL/GenBank/DDBJ whole genome shotgun (WGS) entry which is preliminary data.</text>
</comment>
<dbReference type="InterPro" id="IPR035929">
    <property type="entry name" value="CoaB-like_sf"/>
</dbReference>
<reference evidence="2" key="1">
    <citation type="journal article" date="2014" name="Front. Microbiol.">
        <title>High frequency of phylogenetically diverse reductive dehalogenase-homologous genes in deep subseafloor sedimentary metagenomes.</title>
        <authorList>
            <person name="Kawai M."/>
            <person name="Futagami T."/>
            <person name="Toyoda A."/>
            <person name="Takaki Y."/>
            <person name="Nishi S."/>
            <person name="Hori S."/>
            <person name="Arai W."/>
            <person name="Tsubouchi T."/>
            <person name="Morono Y."/>
            <person name="Uchiyama I."/>
            <person name="Ito T."/>
            <person name="Fujiyama A."/>
            <person name="Inagaki F."/>
            <person name="Takami H."/>
        </authorList>
    </citation>
    <scope>NUCLEOTIDE SEQUENCE</scope>
    <source>
        <strain evidence="2">Expedition CK06-06</strain>
    </source>
</reference>
<evidence type="ECO:0000313" key="2">
    <source>
        <dbReference type="EMBL" id="GAG27785.1"/>
    </source>
</evidence>
<dbReference type="GO" id="GO:0003824">
    <property type="term" value="F:catalytic activity"/>
    <property type="evidence" value="ECO:0007669"/>
    <property type="project" value="UniProtKB-ARBA"/>
</dbReference>
<dbReference type="SUPFAM" id="SSF102645">
    <property type="entry name" value="CoaB-like"/>
    <property type="match status" value="1"/>
</dbReference>
<sequence length="94" mass="10180">TEDICAYLGRIKGARILVGFAMEDRDHHQNAESKLRGKQCDAIVLNRLDALGAKTAEVEILRVDMGWSGPLSGTKARIADAILDALESLSERGS</sequence>
<dbReference type="AlphaFoldDB" id="X0WAU7"/>
<name>X0WAU7_9ZZZZ</name>
<organism evidence="2">
    <name type="scientific">marine sediment metagenome</name>
    <dbReference type="NCBI Taxonomy" id="412755"/>
    <lineage>
        <taxon>unclassified sequences</taxon>
        <taxon>metagenomes</taxon>
        <taxon>ecological metagenomes</taxon>
    </lineage>
</organism>
<accession>X0WAU7</accession>
<dbReference type="Gene3D" id="3.40.50.10300">
    <property type="entry name" value="CoaB-like"/>
    <property type="match status" value="1"/>
</dbReference>
<dbReference type="Pfam" id="PF04127">
    <property type="entry name" value="DFP"/>
    <property type="match status" value="1"/>
</dbReference>
<protein>
    <recommendedName>
        <fullName evidence="1">DNA/pantothenate metabolism flavoprotein C-terminal domain-containing protein</fullName>
    </recommendedName>
</protein>
<dbReference type="EMBL" id="BARS01033718">
    <property type="protein sequence ID" value="GAG27785.1"/>
    <property type="molecule type" value="Genomic_DNA"/>
</dbReference>
<gene>
    <name evidence="2" type="ORF">S01H1_52181</name>
</gene>
<dbReference type="InterPro" id="IPR007085">
    <property type="entry name" value="DNA/pantothenate-metab_flavo_C"/>
</dbReference>
<dbReference type="GO" id="GO:0015937">
    <property type="term" value="P:coenzyme A biosynthetic process"/>
    <property type="evidence" value="ECO:0007669"/>
    <property type="project" value="UniProtKB-ARBA"/>
</dbReference>
<feature type="domain" description="DNA/pantothenate metabolism flavoprotein C-terminal" evidence="1">
    <location>
        <begin position="1"/>
        <end position="87"/>
    </location>
</feature>